<evidence type="ECO:0000259" key="2">
    <source>
        <dbReference type="Pfam" id="PF03733"/>
    </source>
</evidence>
<evidence type="ECO:0000256" key="1">
    <source>
        <dbReference type="SAM" id="Phobius"/>
    </source>
</evidence>
<feature type="transmembrane region" description="Helical" evidence="1">
    <location>
        <begin position="7"/>
        <end position="24"/>
    </location>
</feature>
<keyword evidence="1" id="KW-0472">Membrane</keyword>
<dbReference type="Pfam" id="PF03733">
    <property type="entry name" value="YccF"/>
    <property type="match status" value="2"/>
</dbReference>
<dbReference type="InterPro" id="IPR031308">
    <property type="entry name" value="UCP028777"/>
</dbReference>
<evidence type="ECO:0000313" key="3">
    <source>
        <dbReference type="EMBL" id="MBM9432214.1"/>
    </source>
</evidence>
<feature type="transmembrane region" description="Helical" evidence="1">
    <location>
        <begin position="89"/>
        <end position="114"/>
    </location>
</feature>
<feature type="transmembrane region" description="Helical" evidence="1">
    <location>
        <begin position="62"/>
        <end position="83"/>
    </location>
</feature>
<dbReference type="EMBL" id="JAFFJS010000001">
    <property type="protein sequence ID" value="MBM9432214.1"/>
    <property type="molecule type" value="Genomic_DNA"/>
</dbReference>
<feature type="transmembrane region" description="Helical" evidence="1">
    <location>
        <begin position="30"/>
        <end position="50"/>
    </location>
</feature>
<evidence type="ECO:0000313" key="4">
    <source>
        <dbReference type="Proteomes" id="UP000705983"/>
    </source>
</evidence>
<gene>
    <name evidence="3" type="ORF">JVW63_00595</name>
</gene>
<dbReference type="Proteomes" id="UP000705983">
    <property type="component" value="Unassembled WGS sequence"/>
</dbReference>
<feature type="domain" description="Inner membrane component" evidence="2">
    <location>
        <begin position="68"/>
        <end position="118"/>
    </location>
</feature>
<accession>A0ABS2TC49</accession>
<name>A0ABS2TC49_9ACTO</name>
<comment type="caution">
    <text evidence="3">The sequence shown here is derived from an EMBL/GenBank/DDBJ whole genome shotgun (WGS) entry which is preliminary data.</text>
</comment>
<dbReference type="InterPro" id="IPR005185">
    <property type="entry name" value="YccF"/>
</dbReference>
<organism evidence="3 4">
    <name type="scientific">Flaviflexus equikiangi</name>
    <dbReference type="NCBI Taxonomy" id="2758573"/>
    <lineage>
        <taxon>Bacteria</taxon>
        <taxon>Bacillati</taxon>
        <taxon>Actinomycetota</taxon>
        <taxon>Actinomycetes</taxon>
        <taxon>Actinomycetales</taxon>
        <taxon>Actinomycetaceae</taxon>
        <taxon>Flaviflexus</taxon>
    </lineage>
</organism>
<keyword evidence="1" id="KW-0812">Transmembrane</keyword>
<keyword evidence="4" id="KW-1185">Reference proteome</keyword>
<keyword evidence="1" id="KW-1133">Transmembrane helix</keyword>
<dbReference type="PIRSF" id="PIRSF028777">
    <property type="entry name" value="UCP028777"/>
    <property type="match status" value="1"/>
</dbReference>
<dbReference type="NCBIfam" id="NF008740">
    <property type="entry name" value="PRK11770.1-2"/>
    <property type="match status" value="1"/>
</dbReference>
<dbReference type="PANTHER" id="PTHR42903">
    <property type="entry name" value="INNER MEMBRANE PROTEIN YCCF"/>
    <property type="match status" value="1"/>
</dbReference>
<sequence>MSFLLNVIWLFFGGFVLFLEYIVIGVLAIIFIITIPAGIACFRIAGFVLWPFGRVVVERPDAGTASTIMNVIWFLLPGWVLALGHLTTAVVQALTIIGIPLAIANIKMIPITCFPFGKDVMSKREAEMRRVHILAAGPATP</sequence>
<reference evidence="4" key="1">
    <citation type="submission" date="2021-02" db="EMBL/GenBank/DDBJ databases">
        <title>Leucobacter sp. CX169.</title>
        <authorList>
            <person name="Cheng Y."/>
        </authorList>
    </citation>
    <scope>NUCLEOTIDE SEQUENCE [LARGE SCALE GENOMIC DNA]</scope>
    <source>
        <strain evidence="4">JY899</strain>
    </source>
</reference>
<dbReference type="PANTHER" id="PTHR42903:SF1">
    <property type="entry name" value="INNER MEMBRANE PROTEIN YCCF"/>
    <property type="match status" value="1"/>
</dbReference>
<protein>
    <submittedName>
        <fullName evidence="3">YccF domain-containing protein</fullName>
    </submittedName>
</protein>
<feature type="domain" description="Inner membrane component" evidence="2">
    <location>
        <begin position="4"/>
        <end position="54"/>
    </location>
</feature>
<dbReference type="RefSeq" id="WP_187995843.1">
    <property type="nucleotide sequence ID" value="NZ_JACEXG010000001.1"/>
</dbReference>
<proteinExistence type="predicted"/>
<dbReference type="InterPro" id="IPR052937">
    <property type="entry name" value="Inner_membrane_protein"/>
</dbReference>